<protein>
    <recommendedName>
        <fullName evidence="2">Non-homologous end joining protein Ku</fullName>
    </recommendedName>
</protein>
<evidence type="ECO:0000256" key="3">
    <source>
        <dbReference type="SAM" id="MobiDB-lite"/>
    </source>
</evidence>
<dbReference type="CDD" id="cd00789">
    <property type="entry name" value="KU_like"/>
    <property type="match status" value="1"/>
</dbReference>
<name>A0A2V3U017_9HYPH</name>
<feature type="domain" description="Ku" evidence="4">
    <location>
        <begin position="55"/>
        <end position="184"/>
    </location>
</feature>
<dbReference type="PANTHER" id="PTHR41251">
    <property type="entry name" value="NON-HOMOLOGOUS END JOINING PROTEIN KU"/>
    <property type="match status" value="1"/>
</dbReference>
<dbReference type="OrthoDB" id="9780854at2"/>
<reference evidence="5 6" key="1">
    <citation type="submission" date="2018-05" db="EMBL/GenBank/DDBJ databases">
        <title>Genomic Encyclopedia of Type Strains, Phase IV (KMG-IV): sequencing the most valuable type-strain genomes for metagenomic binning, comparative biology and taxonomic classification.</title>
        <authorList>
            <person name="Goeker M."/>
        </authorList>
    </citation>
    <scope>NUCLEOTIDE SEQUENCE [LARGE SCALE GENOMIC DNA]</scope>
    <source>
        <strain evidence="5 6">DSM 6462</strain>
    </source>
</reference>
<gene>
    <name evidence="2" type="primary">ku</name>
    <name evidence="5" type="ORF">C7450_110185</name>
</gene>
<dbReference type="SMART" id="SM00559">
    <property type="entry name" value="Ku78"/>
    <property type="match status" value="1"/>
</dbReference>
<keyword evidence="6" id="KW-1185">Reference proteome</keyword>
<dbReference type="NCBIfam" id="TIGR02772">
    <property type="entry name" value="Ku_bact"/>
    <property type="match status" value="1"/>
</dbReference>
<dbReference type="PANTHER" id="PTHR41251:SF1">
    <property type="entry name" value="NON-HOMOLOGOUS END JOINING PROTEIN KU"/>
    <property type="match status" value="1"/>
</dbReference>
<dbReference type="InterPro" id="IPR009187">
    <property type="entry name" value="Prok_Ku"/>
</dbReference>
<dbReference type="Gene3D" id="2.40.290.10">
    <property type="match status" value="1"/>
</dbReference>
<feature type="compositionally biased region" description="Low complexity" evidence="3">
    <location>
        <begin position="272"/>
        <end position="317"/>
    </location>
</feature>
<keyword evidence="1 2" id="KW-0238">DNA-binding</keyword>
<comment type="function">
    <text evidence="2">With LigD forms a non-homologous end joining (NHEJ) DNA repair enzyme, which repairs dsDNA breaks with reduced fidelity. Binds linear dsDNA with 5'- and 3'- overhangs but not closed circular dsDNA nor ssDNA. Recruits and stimulates the ligase activity of LigD.</text>
</comment>
<dbReference type="InterPro" id="IPR006164">
    <property type="entry name" value="DNA_bd_Ku70/Ku80"/>
</dbReference>
<dbReference type="InterPro" id="IPR016194">
    <property type="entry name" value="SPOC-like_C_dom_sf"/>
</dbReference>
<keyword evidence="2" id="KW-0233">DNA recombination</keyword>
<evidence type="ECO:0000313" key="5">
    <source>
        <dbReference type="EMBL" id="PXW55246.1"/>
    </source>
</evidence>
<dbReference type="Proteomes" id="UP000248021">
    <property type="component" value="Unassembled WGS sequence"/>
</dbReference>
<dbReference type="RefSeq" id="WP_110376837.1">
    <property type="nucleotide sequence ID" value="NZ_JAHBRY010000003.1"/>
</dbReference>
<dbReference type="GO" id="GO:0006303">
    <property type="term" value="P:double-strand break repair via nonhomologous end joining"/>
    <property type="evidence" value="ECO:0007669"/>
    <property type="project" value="UniProtKB-UniRule"/>
</dbReference>
<comment type="similarity">
    <text evidence="2">Belongs to the prokaryotic Ku family.</text>
</comment>
<evidence type="ECO:0000256" key="1">
    <source>
        <dbReference type="ARBA" id="ARBA00023125"/>
    </source>
</evidence>
<dbReference type="Pfam" id="PF02735">
    <property type="entry name" value="Ku"/>
    <property type="match status" value="1"/>
</dbReference>
<dbReference type="SUPFAM" id="SSF100939">
    <property type="entry name" value="SPOC domain-like"/>
    <property type="match status" value="1"/>
</dbReference>
<comment type="subunit">
    <text evidence="2">Homodimer. Interacts with LigD.</text>
</comment>
<evidence type="ECO:0000313" key="6">
    <source>
        <dbReference type="Proteomes" id="UP000248021"/>
    </source>
</evidence>
<keyword evidence="2" id="KW-0234">DNA repair</keyword>
<evidence type="ECO:0000259" key="4">
    <source>
        <dbReference type="SMART" id="SM00559"/>
    </source>
</evidence>
<accession>A0A2V3U017</accession>
<feature type="region of interest" description="Disordered" evidence="3">
    <location>
        <begin position="258"/>
        <end position="324"/>
    </location>
</feature>
<dbReference type="HAMAP" id="MF_01875">
    <property type="entry name" value="Prokaryotic_Ku"/>
    <property type="match status" value="1"/>
</dbReference>
<evidence type="ECO:0000256" key="2">
    <source>
        <dbReference type="HAMAP-Rule" id="MF_01875"/>
    </source>
</evidence>
<dbReference type="PIRSF" id="PIRSF006493">
    <property type="entry name" value="Prok_Ku"/>
    <property type="match status" value="1"/>
</dbReference>
<proteinExistence type="inferred from homology"/>
<dbReference type="AlphaFoldDB" id="A0A2V3U017"/>
<sequence>MAPRPVWKGYLKLSLVSCAIELTAVTDQSEKVSFRIINRKTGNTVRRQYVDSVTGKPVSDDDEVKGYEIGDNEYLLVEEDEIDSVEIESSHTTAIEYFVDRSDIPDIYFDTPYYVTPADEVSEEAYAVIRQAMKKEKKAGIARMVLYRRERPVMIEPFDKGLLLTTLRYDKTVRKPDEIFGELPDGELNDELVSLATHIIDKKQASFDPSHFEDRYEEALLELIEAKRKGRKPPVVQAAERPANVVNLFDALKRSLAGEEEGASARGSRARTSPTKKSLPKASSKTSAKASSKTASSKASSSGKSPSRAKSASSTKSAKAKKSA</sequence>
<keyword evidence="2" id="KW-0227">DNA damage</keyword>
<dbReference type="EMBL" id="QJJK01000010">
    <property type="protein sequence ID" value="PXW55246.1"/>
    <property type="molecule type" value="Genomic_DNA"/>
</dbReference>
<comment type="caution">
    <text evidence="5">The sequence shown here is derived from an EMBL/GenBank/DDBJ whole genome shotgun (WGS) entry which is preliminary data.</text>
</comment>
<dbReference type="GO" id="GO:0003690">
    <property type="term" value="F:double-stranded DNA binding"/>
    <property type="evidence" value="ECO:0007669"/>
    <property type="project" value="UniProtKB-UniRule"/>
</dbReference>
<organism evidence="5 6">
    <name type="scientific">Chelatococcus asaccharovorans</name>
    <dbReference type="NCBI Taxonomy" id="28210"/>
    <lineage>
        <taxon>Bacteria</taxon>
        <taxon>Pseudomonadati</taxon>
        <taxon>Pseudomonadota</taxon>
        <taxon>Alphaproteobacteria</taxon>
        <taxon>Hyphomicrobiales</taxon>
        <taxon>Chelatococcaceae</taxon>
        <taxon>Chelatococcus</taxon>
    </lineage>
</organism>
<dbReference type="GO" id="GO:0006310">
    <property type="term" value="P:DNA recombination"/>
    <property type="evidence" value="ECO:0007669"/>
    <property type="project" value="UniProtKB-KW"/>
</dbReference>